<evidence type="ECO:0000313" key="2">
    <source>
        <dbReference type="EMBL" id="KAK3318008.1"/>
    </source>
</evidence>
<evidence type="ECO:0000313" key="3">
    <source>
        <dbReference type="Proteomes" id="UP001283341"/>
    </source>
</evidence>
<keyword evidence="3" id="KW-1185">Reference proteome</keyword>
<dbReference type="AlphaFoldDB" id="A0AAE0I3P1"/>
<feature type="compositionally biased region" description="Basic residues" evidence="1">
    <location>
        <begin position="10"/>
        <end position="23"/>
    </location>
</feature>
<reference evidence="2" key="2">
    <citation type="submission" date="2023-06" db="EMBL/GenBank/DDBJ databases">
        <authorList>
            <consortium name="Lawrence Berkeley National Laboratory"/>
            <person name="Haridas S."/>
            <person name="Hensen N."/>
            <person name="Bonometti L."/>
            <person name="Westerberg I."/>
            <person name="Brannstrom I.O."/>
            <person name="Guillou S."/>
            <person name="Cros-Aarteil S."/>
            <person name="Calhoun S."/>
            <person name="Kuo A."/>
            <person name="Mondo S."/>
            <person name="Pangilinan J."/>
            <person name="Riley R."/>
            <person name="Labutti K."/>
            <person name="Andreopoulos B."/>
            <person name="Lipzen A."/>
            <person name="Chen C."/>
            <person name="Yanf M."/>
            <person name="Daum C."/>
            <person name="Ng V."/>
            <person name="Clum A."/>
            <person name="Steindorff A."/>
            <person name="Ohm R."/>
            <person name="Martin F."/>
            <person name="Silar P."/>
            <person name="Natvig D."/>
            <person name="Lalanne C."/>
            <person name="Gautier V."/>
            <person name="Ament-Velasquez S.L."/>
            <person name="Kruys A."/>
            <person name="Hutchinson M.I."/>
            <person name="Powell A.J."/>
            <person name="Barry K."/>
            <person name="Miller A.N."/>
            <person name="Grigoriev I.V."/>
            <person name="Debuchy R."/>
            <person name="Gladieux P."/>
            <person name="Thoren M.H."/>
            <person name="Johannesson H."/>
        </authorList>
    </citation>
    <scope>NUCLEOTIDE SEQUENCE</scope>
    <source>
        <strain evidence="2">CBS 118394</strain>
    </source>
</reference>
<accession>A0AAE0I3P1</accession>
<feature type="region of interest" description="Disordered" evidence="1">
    <location>
        <begin position="56"/>
        <end position="90"/>
    </location>
</feature>
<reference evidence="2" key="1">
    <citation type="journal article" date="2023" name="Mol. Phylogenet. Evol.">
        <title>Genome-scale phylogeny and comparative genomics of the fungal order Sordariales.</title>
        <authorList>
            <person name="Hensen N."/>
            <person name="Bonometti L."/>
            <person name="Westerberg I."/>
            <person name="Brannstrom I.O."/>
            <person name="Guillou S."/>
            <person name="Cros-Aarteil S."/>
            <person name="Calhoun S."/>
            <person name="Haridas S."/>
            <person name="Kuo A."/>
            <person name="Mondo S."/>
            <person name="Pangilinan J."/>
            <person name="Riley R."/>
            <person name="LaButti K."/>
            <person name="Andreopoulos B."/>
            <person name="Lipzen A."/>
            <person name="Chen C."/>
            <person name="Yan M."/>
            <person name="Daum C."/>
            <person name="Ng V."/>
            <person name="Clum A."/>
            <person name="Steindorff A."/>
            <person name="Ohm R.A."/>
            <person name="Martin F."/>
            <person name="Silar P."/>
            <person name="Natvig D.O."/>
            <person name="Lalanne C."/>
            <person name="Gautier V."/>
            <person name="Ament-Velasquez S.L."/>
            <person name="Kruys A."/>
            <person name="Hutchinson M.I."/>
            <person name="Powell A.J."/>
            <person name="Barry K."/>
            <person name="Miller A.N."/>
            <person name="Grigoriev I.V."/>
            <person name="Debuchy R."/>
            <person name="Gladieux P."/>
            <person name="Hiltunen Thoren M."/>
            <person name="Johannesson H."/>
        </authorList>
    </citation>
    <scope>NUCLEOTIDE SEQUENCE</scope>
    <source>
        <strain evidence="2">CBS 118394</strain>
    </source>
</reference>
<feature type="region of interest" description="Disordered" evidence="1">
    <location>
        <begin position="104"/>
        <end position="161"/>
    </location>
</feature>
<feature type="region of interest" description="Disordered" evidence="1">
    <location>
        <begin position="1"/>
        <end position="25"/>
    </location>
</feature>
<gene>
    <name evidence="2" type="ORF">B0H66DRAFT_220857</name>
</gene>
<name>A0AAE0I3P1_9PEZI</name>
<organism evidence="2 3">
    <name type="scientific">Apodospora peruviana</name>
    <dbReference type="NCBI Taxonomy" id="516989"/>
    <lineage>
        <taxon>Eukaryota</taxon>
        <taxon>Fungi</taxon>
        <taxon>Dikarya</taxon>
        <taxon>Ascomycota</taxon>
        <taxon>Pezizomycotina</taxon>
        <taxon>Sordariomycetes</taxon>
        <taxon>Sordariomycetidae</taxon>
        <taxon>Sordariales</taxon>
        <taxon>Lasiosphaeriaceae</taxon>
        <taxon>Apodospora</taxon>
    </lineage>
</organism>
<evidence type="ECO:0000256" key="1">
    <source>
        <dbReference type="SAM" id="MobiDB-lite"/>
    </source>
</evidence>
<proteinExistence type="predicted"/>
<dbReference type="Proteomes" id="UP001283341">
    <property type="component" value="Unassembled WGS sequence"/>
</dbReference>
<protein>
    <submittedName>
        <fullName evidence="2">Uncharacterized protein</fullName>
    </submittedName>
</protein>
<dbReference type="EMBL" id="JAUEDM010000004">
    <property type="protein sequence ID" value="KAK3318008.1"/>
    <property type="molecule type" value="Genomic_DNA"/>
</dbReference>
<comment type="caution">
    <text evidence="2">The sequence shown here is derived from an EMBL/GenBank/DDBJ whole genome shotgun (WGS) entry which is preliminary data.</text>
</comment>
<sequence>MRPSSWLPKSQHHQRRRATHPHHAASSLARQLKLRIGWRIVVPWVVLMCAGLSPAVQTQDPTGVSRPDQRDVSRGRTHAPLSCPGTYPPPLESVLSNQKQASLTWGHRGQSSHPDHAMSTAVGSGQRMDHEQASGRAGCPRPVSAASVIDKRISTTSSPNL</sequence>